<keyword evidence="9" id="KW-0493">Microtubule</keyword>
<dbReference type="OrthoDB" id="5516652at2759"/>
<evidence type="ECO:0000256" key="10">
    <source>
        <dbReference type="ARBA" id="ARBA00022776"/>
    </source>
</evidence>
<dbReference type="PANTHER" id="PTHR28222:SF1">
    <property type="entry name" value="DASH COMPLEX SUBUNIT DAD4"/>
    <property type="match status" value="1"/>
</dbReference>
<evidence type="ECO:0000256" key="12">
    <source>
        <dbReference type="ARBA" id="ARBA00023212"/>
    </source>
</evidence>
<keyword evidence="14" id="KW-0131">Cell cycle</keyword>
<keyword evidence="11" id="KW-0995">Kinetochore</keyword>
<evidence type="ECO:0000256" key="7">
    <source>
        <dbReference type="ARBA" id="ARBA00022490"/>
    </source>
</evidence>
<evidence type="ECO:0000256" key="8">
    <source>
        <dbReference type="ARBA" id="ARBA00022618"/>
    </source>
</evidence>
<evidence type="ECO:0000256" key="1">
    <source>
        <dbReference type="ARBA" id="ARBA00004123"/>
    </source>
</evidence>
<dbReference type="GO" id="GO:0072686">
    <property type="term" value="C:mitotic spindle"/>
    <property type="evidence" value="ECO:0007669"/>
    <property type="project" value="InterPro"/>
</dbReference>
<proteinExistence type="inferred from homology"/>
<dbReference type="GO" id="GO:0042729">
    <property type="term" value="C:DASH complex"/>
    <property type="evidence" value="ECO:0007669"/>
    <property type="project" value="InterPro"/>
</dbReference>
<dbReference type="GO" id="GO:0005874">
    <property type="term" value="C:microtubule"/>
    <property type="evidence" value="ECO:0007669"/>
    <property type="project" value="UniProtKB-KW"/>
</dbReference>
<dbReference type="PANTHER" id="PTHR28222">
    <property type="entry name" value="DASH COMPLEX SUBUNIT DAD4"/>
    <property type="match status" value="1"/>
</dbReference>
<evidence type="ECO:0000256" key="11">
    <source>
        <dbReference type="ARBA" id="ARBA00022838"/>
    </source>
</evidence>
<dbReference type="Pfam" id="PF08650">
    <property type="entry name" value="DASH_Dad4"/>
    <property type="match status" value="1"/>
</dbReference>
<keyword evidence="6" id="KW-0158">Chromosome</keyword>
<dbReference type="Proteomes" id="UP000320762">
    <property type="component" value="Unassembled WGS sequence"/>
</dbReference>
<evidence type="ECO:0000256" key="9">
    <source>
        <dbReference type="ARBA" id="ARBA00022701"/>
    </source>
</evidence>
<dbReference type="EMBL" id="VDMD01000002">
    <property type="protein sequence ID" value="TRM67980.1"/>
    <property type="molecule type" value="Genomic_DNA"/>
</dbReference>
<organism evidence="17 18">
    <name type="scientific">Schizophyllum amplum</name>
    <dbReference type="NCBI Taxonomy" id="97359"/>
    <lineage>
        <taxon>Eukaryota</taxon>
        <taxon>Fungi</taxon>
        <taxon>Dikarya</taxon>
        <taxon>Basidiomycota</taxon>
        <taxon>Agaricomycotina</taxon>
        <taxon>Agaricomycetes</taxon>
        <taxon>Agaricomycetidae</taxon>
        <taxon>Agaricales</taxon>
        <taxon>Schizophyllaceae</taxon>
        <taxon>Schizophyllum</taxon>
    </lineage>
</organism>
<accession>A0A550CT64</accession>
<keyword evidence="13" id="KW-0539">Nucleus</keyword>
<gene>
    <name evidence="17" type="ORF">BD626DRAFT_395820</name>
</gene>
<evidence type="ECO:0000313" key="18">
    <source>
        <dbReference type="Proteomes" id="UP000320762"/>
    </source>
</evidence>
<dbReference type="AlphaFoldDB" id="A0A550CT64"/>
<evidence type="ECO:0000256" key="3">
    <source>
        <dbReference type="ARBA" id="ARBA00004629"/>
    </source>
</evidence>
<evidence type="ECO:0000256" key="16">
    <source>
        <dbReference type="ARBA" id="ARBA00030569"/>
    </source>
</evidence>
<name>A0A550CT64_9AGAR</name>
<evidence type="ECO:0000256" key="4">
    <source>
        <dbReference type="ARBA" id="ARBA00009754"/>
    </source>
</evidence>
<evidence type="ECO:0000256" key="15">
    <source>
        <dbReference type="ARBA" id="ARBA00023328"/>
    </source>
</evidence>
<keyword evidence="8" id="KW-0132">Cell division</keyword>
<dbReference type="GO" id="GO:0051301">
    <property type="term" value="P:cell division"/>
    <property type="evidence" value="ECO:0007669"/>
    <property type="project" value="UniProtKB-KW"/>
</dbReference>
<evidence type="ECO:0000256" key="13">
    <source>
        <dbReference type="ARBA" id="ARBA00023242"/>
    </source>
</evidence>
<evidence type="ECO:0000256" key="2">
    <source>
        <dbReference type="ARBA" id="ARBA00004186"/>
    </source>
</evidence>
<dbReference type="InterPro" id="IPR013959">
    <property type="entry name" value="DASH_Dad4"/>
</dbReference>
<evidence type="ECO:0000256" key="14">
    <source>
        <dbReference type="ARBA" id="ARBA00023306"/>
    </source>
</evidence>
<keyword evidence="15" id="KW-0137">Centromere</keyword>
<comment type="subcellular location">
    <subcellularLocation>
        <location evidence="3">Chromosome</location>
        <location evidence="3">Centromere</location>
        <location evidence="3">Kinetochore</location>
    </subcellularLocation>
    <subcellularLocation>
        <location evidence="2">Cytoplasm</location>
        <location evidence="2">Cytoskeleton</location>
        <location evidence="2">Spindle</location>
    </subcellularLocation>
    <subcellularLocation>
        <location evidence="1">Nucleus</location>
    </subcellularLocation>
</comment>
<keyword evidence="18" id="KW-1185">Reference proteome</keyword>
<dbReference type="STRING" id="97359.A0A550CT64"/>
<keyword evidence="12" id="KW-0206">Cytoskeleton</keyword>
<dbReference type="GO" id="GO:0008608">
    <property type="term" value="P:attachment of spindle microtubules to kinetochore"/>
    <property type="evidence" value="ECO:0007669"/>
    <property type="project" value="InterPro"/>
</dbReference>
<comment type="similarity">
    <text evidence="4">Belongs to the DASH complex DAD4 family.</text>
</comment>
<sequence>MENPHAERQAALLQRICKNVNKCNEAFHEVNTCMDEIVRANAPVKTAAELAMKYKRNVMYNANFSGTRSGAPGEGIAGTKA</sequence>
<evidence type="ECO:0000313" key="17">
    <source>
        <dbReference type="EMBL" id="TRM67980.1"/>
    </source>
</evidence>
<protein>
    <recommendedName>
        <fullName evidence="5">DASH complex subunit DAD4</fullName>
    </recommendedName>
    <alternativeName>
        <fullName evidence="16">Outer kinetochore protein DAD4</fullName>
    </alternativeName>
</protein>
<keyword evidence="10" id="KW-0498">Mitosis</keyword>
<evidence type="ECO:0000256" key="6">
    <source>
        <dbReference type="ARBA" id="ARBA00022454"/>
    </source>
</evidence>
<reference evidence="17 18" key="1">
    <citation type="journal article" date="2019" name="New Phytol.">
        <title>Comparative genomics reveals unique wood-decay strategies and fruiting body development in the Schizophyllaceae.</title>
        <authorList>
            <person name="Almasi E."/>
            <person name="Sahu N."/>
            <person name="Krizsan K."/>
            <person name="Balint B."/>
            <person name="Kovacs G.M."/>
            <person name="Kiss B."/>
            <person name="Cseklye J."/>
            <person name="Drula E."/>
            <person name="Henrissat B."/>
            <person name="Nagy I."/>
            <person name="Chovatia M."/>
            <person name="Adam C."/>
            <person name="LaButti K."/>
            <person name="Lipzen A."/>
            <person name="Riley R."/>
            <person name="Grigoriev I.V."/>
            <person name="Nagy L.G."/>
        </authorList>
    </citation>
    <scope>NUCLEOTIDE SEQUENCE [LARGE SCALE GENOMIC DNA]</scope>
    <source>
        <strain evidence="17 18">NL-1724</strain>
    </source>
</reference>
<keyword evidence="7" id="KW-0963">Cytoplasm</keyword>
<comment type="caution">
    <text evidence="17">The sequence shown here is derived from an EMBL/GenBank/DDBJ whole genome shotgun (WGS) entry which is preliminary data.</text>
</comment>
<evidence type="ECO:0000256" key="5">
    <source>
        <dbReference type="ARBA" id="ARBA00020259"/>
    </source>
</evidence>